<dbReference type="SMART" id="SM00387">
    <property type="entry name" value="HATPase_c"/>
    <property type="match status" value="1"/>
</dbReference>
<comment type="catalytic activity">
    <reaction evidence="1">
        <text>ATP + protein L-histidine = ADP + protein N-phospho-L-histidine.</text>
        <dbReference type="EC" id="2.7.13.3"/>
    </reaction>
</comment>
<name>A0A178HZS5_9HYPH</name>
<dbReference type="STRING" id="1770058.A3840_07435"/>
<dbReference type="EMBL" id="LVVY01000074">
    <property type="protein sequence ID" value="OAM77980.1"/>
    <property type="molecule type" value="Genomic_DNA"/>
</dbReference>
<evidence type="ECO:0000313" key="11">
    <source>
        <dbReference type="Proteomes" id="UP000078389"/>
    </source>
</evidence>
<evidence type="ECO:0000259" key="9">
    <source>
        <dbReference type="PROSITE" id="PS50109"/>
    </source>
</evidence>
<evidence type="ECO:0000256" key="5">
    <source>
        <dbReference type="ARBA" id="ARBA00022741"/>
    </source>
</evidence>
<dbReference type="Pfam" id="PF07568">
    <property type="entry name" value="HisKA_2"/>
    <property type="match status" value="1"/>
</dbReference>
<dbReference type="GO" id="GO:0004673">
    <property type="term" value="F:protein histidine kinase activity"/>
    <property type="evidence" value="ECO:0007669"/>
    <property type="project" value="UniProtKB-EC"/>
</dbReference>
<keyword evidence="7" id="KW-0067">ATP-binding</keyword>
<keyword evidence="4" id="KW-0808">Transferase</keyword>
<dbReference type="AlphaFoldDB" id="A0A178HZS5"/>
<feature type="domain" description="Histidine kinase" evidence="9">
    <location>
        <begin position="280"/>
        <end position="473"/>
    </location>
</feature>
<organism evidence="10 11">
    <name type="scientific">Devosia elaeis</name>
    <dbReference type="NCBI Taxonomy" id="1770058"/>
    <lineage>
        <taxon>Bacteria</taxon>
        <taxon>Pseudomonadati</taxon>
        <taxon>Pseudomonadota</taxon>
        <taxon>Alphaproteobacteria</taxon>
        <taxon>Hyphomicrobiales</taxon>
        <taxon>Devosiaceae</taxon>
        <taxon>Devosia</taxon>
    </lineage>
</organism>
<dbReference type="InterPro" id="IPR003594">
    <property type="entry name" value="HATPase_dom"/>
</dbReference>
<evidence type="ECO:0000313" key="10">
    <source>
        <dbReference type="EMBL" id="OAM77980.1"/>
    </source>
</evidence>
<keyword evidence="6" id="KW-0418">Kinase</keyword>
<evidence type="ECO:0000256" key="3">
    <source>
        <dbReference type="ARBA" id="ARBA00022553"/>
    </source>
</evidence>
<accession>A0A178HZS5</accession>
<evidence type="ECO:0000256" key="7">
    <source>
        <dbReference type="ARBA" id="ARBA00022840"/>
    </source>
</evidence>
<dbReference type="Proteomes" id="UP000078389">
    <property type="component" value="Unassembled WGS sequence"/>
</dbReference>
<comment type="caution">
    <text evidence="10">The sequence shown here is derived from an EMBL/GenBank/DDBJ whole genome shotgun (WGS) entry which is preliminary data.</text>
</comment>
<evidence type="ECO:0000256" key="1">
    <source>
        <dbReference type="ARBA" id="ARBA00000085"/>
    </source>
</evidence>
<dbReference type="Pfam" id="PF02518">
    <property type="entry name" value="HATPase_c"/>
    <property type="match status" value="1"/>
</dbReference>
<dbReference type="PROSITE" id="PS50109">
    <property type="entry name" value="HIS_KIN"/>
    <property type="match status" value="1"/>
</dbReference>
<dbReference type="Pfam" id="PF05227">
    <property type="entry name" value="CHASE3"/>
    <property type="match status" value="1"/>
</dbReference>
<sequence>MAVGIRAVDGMSAVAEATEKSVEASLALRRSARRVAIWVSLGLVCLAALASLLLMQGIGRQISDVVESHAMRTAARELTHALSQAEASQRGFLLTADPQFLERYQQAASGIDSRVEALLALTADDPAQSLRVAGITDDIAGKMAEMERAVELARTERANEAQSLTQTGMGARLMAEVNQTLEDFIAEEDFKLAARNEEMEQTRIGLVVALIAALVAAAILAYALLSRTQRQVSDLARSHRGLLSQNEVLEAQVAERTHEIEAARAHAERERQRVEALLQDTNHRVGNSLATVSSLLALQVMRSRSDEVRDALEAARLRVHAIASAHRRLRLGDDLESASASEFLTAVIEDIAATQTDGGRIALSSTIEPIDVSARDATTLGILVGELVTNALKHAFPGGRRGAIDVRLFRDEGGTPVLEVRDDGVGMSDPAATDGGLGSLIVRQLAGQFEGEPRYESTTAGGVAIRIALPGLTGASQAQLEA</sequence>
<feature type="transmembrane region" description="Helical" evidence="8">
    <location>
        <begin position="204"/>
        <end position="225"/>
    </location>
</feature>
<reference evidence="10 11" key="1">
    <citation type="submission" date="2016-03" db="EMBL/GenBank/DDBJ databases">
        <title>Genome sequencing of Devosia sp. S37.</title>
        <authorList>
            <person name="Mohd Nor M."/>
        </authorList>
    </citation>
    <scope>NUCLEOTIDE SEQUENCE [LARGE SCALE GENOMIC DNA]</scope>
    <source>
        <strain evidence="10 11">S37</strain>
    </source>
</reference>
<dbReference type="InterPro" id="IPR011495">
    <property type="entry name" value="Sig_transdc_His_kin_sub2_dim/P"/>
</dbReference>
<keyword evidence="8" id="KW-1133">Transmembrane helix</keyword>
<dbReference type="InterPro" id="IPR005467">
    <property type="entry name" value="His_kinase_dom"/>
</dbReference>
<dbReference type="InterPro" id="IPR007891">
    <property type="entry name" value="CHASE3"/>
</dbReference>
<evidence type="ECO:0000256" key="6">
    <source>
        <dbReference type="ARBA" id="ARBA00022777"/>
    </source>
</evidence>
<keyword evidence="11" id="KW-1185">Reference proteome</keyword>
<dbReference type="Gene3D" id="3.30.565.10">
    <property type="entry name" value="Histidine kinase-like ATPase, C-terminal domain"/>
    <property type="match status" value="1"/>
</dbReference>
<keyword evidence="8" id="KW-0472">Membrane</keyword>
<dbReference type="PANTHER" id="PTHR41523:SF8">
    <property type="entry name" value="ETHYLENE RESPONSE SENSOR PROTEIN"/>
    <property type="match status" value="1"/>
</dbReference>
<dbReference type="PANTHER" id="PTHR41523">
    <property type="entry name" value="TWO-COMPONENT SYSTEM SENSOR PROTEIN"/>
    <property type="match status" value="1"/>
</dbReference>
<dbReference type="EC" id="2.7.13.3" evidence="2"/>
<dbReference type="GO" id="GO:0005524">
    <property type="term" value="F:ATP binding"/>
    <property type="evidence" value="ECO:0007669"/>
    <property type="project" value="UniProtKB-KW"/>
</dbReference>
<evidence type="ECO:0000256" key="2">
    <source>
        <dbReference type="ARBA" id="ARBA00012438"/>
    </source>
</evidence>
<dbReference type="CDD" id="cd19410">
    <property type="entry name" value="HK9-like_sensor"/>
    <property type="match status" value="1"/>
</dbReference>
<keyword evidence="3" id="KW-0597">Phosphoprotein</keyword>
<gene>
    <name evidence="10" type="ORF">A3840_07435</name>
</gene>
<evidence type="ECO:0000256" key="8">
    <source>
        <dbReference type="SAM" id="Phobius"/>
    </source>
</evidence>
<proteinExistence type="predicted"/>
<dbReference type="InterPro" id="IPR036890">
    <property type="entry name" value="HATPase_C_sf"/>
</dbReference>
<keyword evidence="8" id="KW-0812">Transmembrane</keyword>
<protein>
    <recommendedName>
        <fullName evidence="2">histidine kinase</fullName>
        <ecNumber evidence="2">2.7.13.3</ecNumber>
    </recommendedName>
</protein>
<keyword evidence="5" id="KW-0547">Nucleotide-binding</keyword>
<feature type="transmembrane region" description="Helical" evidence="8">
    <location>
        <begin position="35"/>
        <end position="54"/>
    </location>
</feature>
<evidence type="ECO:0000256" key="4">
    <source>
        <dbReference type="ARBA" id="ARBA00022679"/>
    </source>
</evidence>
<dbReference type="SUPFAM" id="SSF55874">
    <property type="entry name" value="ATPase domain of HSP90 chaperone/DNA topoisomerase II/histidine kinase"/>
    <property type="match status" value="1"/>
</dbReference>